<dbReference type="SUPFAM" id="SSF55729">
    <property type="entry name" value="Acyl-CoA N-acyltransferases (Nat)"/>
    <property type="match status" value="1"/>
</dbReference>
<protein>
    <recommendedName>
        <fullName evidence="3">Acyltransferase MbtK/IucB-like conserved domain-containing protein</fullName>
    </recommendedName>
</protein>
<dbReference type="SMART" id="SM01006">
    <property type="entry name" value="AlcB"/>
    <property type="match status" value="1"/>
</dbReference>
<evidence type="ECO:0000313" key="4">
    <source>
        <dbReference type="EMBL" id="KAL0960593.1"/>
    </source>
</evidence>
<accession>A0ABR3JZ89</accession>
<reference evidence="5" key="1">
    <citation type="submission" date="2024-06" db="EMBL/GenBank/DDBJ databases">
        <title>Multi-omics analyses provide insights into the biosynthesis of the anticancer antibiotic pleurotin in Hohenbuehelia grisea.</title>
        <authorList>
            <person name="Weaver J.A."/>
            <person name="Alberti F."/>
        </authorList>
    </citation>
    <scope>NUCLEOTIDE SEQUENCE [LARGE SCALE GENOMIC DNA]</scope>
    <source>
        <strain evidence="5">T-177</strain>
    </source>
</reference>
<feature type="region of interest" description="Disordered" evidence="2">
    <location>
        <begin position="25"/>
        <end position="49"/>
    </location>
</feature>
<sequence length="465" mass="51767">MDATRRLLALQKTLATTITAVNVDSSKTSDDGNRLQRNPSHEADSSGNDILILPNGDFIKAVLLDDDNGKAEVKRQIVLIHGSHKPIGVYHILYKASSVSLSLSAVGTPFEGRAHHVPKYPMLEIGPSTTASIMSSADLWSIIYFLFVVHHAQEHLPVVISERFDNCPVLVQYLLSSGLGRTQPNATTPNVLFVSRMAFWQGAGAIGWHEKGWLLPANALTSESTARSTSAILPHHSFPYVPAFTRDELVIASHPLRPPKPQPGEALYRRYCPSVGKMLEFQYFCLDDSLGQAINHLATFHRWHNNPRVNAGWGEGGTLVEHRAYLEKVLADPAVLPVMMSWDGELMGYIEIVWVKENHMATYIGGAEGGEQARDWDRALHVLVGEDRFKGKAFSSAWLRSAVHYAFLAEPRTERVLGEPRADNMAILEACMNAGFHLQTVFDFPHKRSALVITTRERFFKFDLL</sequence>
<dbReference type="Proteomes" id="UP001556367">
    <property type="component" value="Unassembled WGS sequence"/>
</dbReference>
<evidence type="ECO:0000259" key="3">
    <source>
        <dbReference type="SMART" id="SM01006"/>
    </source>
</evidence>
<gene>
    <name evidence="4" type="ORF">HGRIS_005626</name>
</gene>
<evidence type="ECO:0000256" key="1">
    <source>
        <dbReference type="ARBA" id="ARBA00009893"/>
    </source>
</evidence>
<dbReference type="Pfam" id="PF13523">
    <property type="entry name" value="Acetyltransf_8"/>
    <property type="match status" value="1"/>
</dbReference>
<dbReference type="PANTHER" id="PTHR31438:SF1">
    <property type="entry name" value="LYSINE N-ACYLTRANSFERASE C17G9.06C-RELATED"/>
    <property type="match status" value="1"/>
</dbReference>
<proteinExistence type="inferred from homology"/>
<dbReference type="Gene3D" id="3.40.630.30">
    <property type="match status" value="1"/>
</dbReference>
<dbReference type="EMBL" id="JASNQZ010000001">
    <property type="protein sequence ID" value="KAL0960593.1"/>
    <property type="molecule type" value="Genomic_DNA"/>
</dbReference>
<organism evidence="4 5">
    <name type="scientific">Hohenbuehelia grisea</name>
    <dbReference type="NCBI Taxonomy" id="104357"/>
    <lineage>
        <taxon>Eukaryota</taxon>
        <taxon>Fungi</taxon>
        <taxon>Dikarya</taxon>
        <taxon>Basidiomycota</taxon>
        <taxon>Agaricomycotina</taxon>
        <taxon>Agaricomycetes</taxon>
        <taxon>Agaricomycetidae</taxon>
        <taxon>Agaricales</taxon>
        <taxon>Pleurotineae</taxon>
        <taxon>Pleurotaceae</taxon>
        <taxon>Hohenbuehelia</taxon>
    </lineage>
</organism>
<evidence type="ECO:0000313" key="5">
    <source>
        <dbReference type="Proteomes" id="UP001556367"/>
    </source>
</evidence>
<feature type="compositionally biased region" description="Basic and acidic residues" evidence="2">
    <location>
        <begin position="27"/>
        <end position="44"/>
    </location>
</feature>
<keyword evidence="5" id="KW-1185">Reference proteome</keyword>
<dbReference type="InterPro" id="IPR019432">
    <property type="entry name" value="Acyltransferase_MbtK/IucB-like"/>
</dbReference>
<comment type="caution">
    <text evidence="4">The sequence shown here is derived from an EMBL/GenBank/DDBJ whole genome shotgun (WGS) entry which is preliminary data.</text>
</comment>
<dbReference type="PANTHER" id="PTHR31438">
    <property type="entry name" value="LYSINE N-ACYLTRANSFERASE C17G9.06C-RELATED"/>
    <property type="match status" value="1"/>
</dbReference>
<evidence type="ECO:0000256" key="2">
    <source>
        <dbReference type="SAM" id="MobiDB-lite"/>
    </source>
</evidence>
<name>A0ABR3JZ89_9AGAR</name>
<comment type="similarity">
    <text evidence="1">Belongs to the lysine N-acyltransferase MbtK family.</text>
</comment>
<feature type="domain" description="Acyltransferase MbtK/IucB-like conserved" evidence="3">
    <location>
        <begin position="290"/>
        <end position="336"/>
    </location>
</feature>
<dbReference type="InterPro" id="IPR016181">
    <property type="entry name" value="Acyl_CoA_acyltransferase"/>
</dbReference>